<evidence type="ECO:0000256" key="6">
    <source>
        <dbReference type="ARBA" id="ARBA00022960"/>
    </source>
</evidence>
<dbReference type="PANTHER" id="PTHR30582">
    <property type="entry name" value="L,D-TRANSPEPTIDASE"/>
    <property type="match status" value="1"/>
</dbReference>
<dbReference type="InterPro" id="IPR050979">
    <property type="entry name" value="LD-transpeptidase"/>
</dbReference>
<keyword evidence="13" id="KW-1185">Reference proteome</keyword>
<evidence type="ECO:0000256" key="7">
    <source>
        <dbReference type="ARBA" id="ARBA00022984"/>
    </source>
</evidence>
<dbReference type="EMBL" id="JAFMNX010000001">
    <property type="protein sequence ID" value="MBS9719145.1"/>
    <property type="molecule type" value="Genomic_DNA"/>
</dbReference>
<dbReference type="RefSeq" id="WP_213982826.1">
    <property type="nucleotide sequence ID" value="NZ_JAFMNX010000001.1"/>
</dbReference>
<protein>
    <submittedName>
        <fullName evidence="12">L,D-transpeptidase</fullName>
    </submittedName>
</protein>
<dbReference type="PROSITE" id="PS51257">
    <property type="entry name" value="PROKAR_LIPOPROTEIN"/>
    <property type="match status" value="1"/>
</dbReference>
<keyword evidence="4" id="KW-0808">Transferase</keyword>
<name>A0ABS5RQ34_9HYPH</name>
<keyword evidence="10" id="KW-0732">Signal</keyword>
<evidence type="ECO:0000256" key="4">
    <source>
        <dbReference type="ARBA" id="ARBA00022679"/>
    </source>
</evidence>
<sequence>MKFKTIVMAAGLALTTALAGCSTDGRMNTFLANNFTNNYTTQVDAGYQIPAVPISKVPRQFQRQTVSYKTAEKPGTIIVDTRSKHLYFVLPQGKAVRYGIGVGREGFEWKGDARIAMKREWPTWTPPREMIARQPELVKWKNGQPGGLRNPLGARALYLFNKNGDTGYRLHGTPEWASIGKAMSSGCIRLINQDIIDLYNRAEVGAKVIVL</sequence>
<feature type="domain" description="L,D-TPase catalytic" evidence="11">
    <location>
        <begin position="75"/>
        <end position="211"/>
    </location>
</feature>
<evidence type="ECO:0000313" key="13">
    <source>
        <dbReference type="Proteomes" id="UP001297272"/>
    </source>
</evidence>
<dbReference type="InterPro" id="IPR005490">
    <property type="entry name" value="LD_TPept_cat_dom"/>
</dbReference>
<dbReference type="Proteomes" id="UP001297272">
    <property type="component" value="Unassembled WGS sequence"/>
</dbReference>
<comment type="caution">
    <text evidence="12">The sequence shown here is derived from an EMBL/GenBank/DDBJ whole genome shotgun (WGS) entry which is preliminary data.</text>
</comment>
<dbReference type="SUPFAM" id="SSF141523">
    <property type="entry name" value="L,D-transpeptidase catalytic domain-like"/>
    <property type="match status" value="1"/>
</dbReference>
<keyword evidence="3" id="KW-0328">Glycosyltransferase</keyword>
<organism evidence="12 13">
    <name type="scientific">Tianweitania aestuarii</name>
    <dbReference type="NCBI Taxonomy" id="2814886"/>
    <lineage>
        <taxon>Bacteria</taxon>
        <taxon>Pseudomonadati</taxon>
        <taxon>Pseudomonadota</taxon>
        <taxon>Alphaproteobacteria</taxon>
        <taxon>Hyphomicrobiales</taxon>
        <taxon>Phyllobacteriaceae</taxon>
        <taxon>Tianweitania</taxon>
    </lineage>
</organism>
<comment type="pathway">
    <text evidence="1 9">Cell wall biogenesis; peptidoglycan biosynthesis.</text>
</comment>
<feature type="signal peptide" evidence="10">
    <location>
        <begin position="1"/>
        <end position="19"/>
    </location>
</feature>
<dbReference type="Gene3D" id="2.40.440.10">
    <property type="entry name" value="L,D-transpeptidase catalytic domain-like"/>
    <property type="match status" value="1"/>
</dbReference>
<feature type="chain" id="PRO_5047369238" evidence="10">
    <location>
        <begin position="20"/>
        <end position="211"/>
    </location>
</feature>
<keyword evidence="7 9" id="KW-0573">Peptidoglycan synthesis</keyword>
<dbReference type="PANTHER" id="PTHR30582:SF24">
    <property type="entry name" value="L,D-TRANSPEPTIDASE ERFK_SRFK-RELATED"/>
    <property type="match status" value="1"/>
</dbReference>
<evidence type="ECO:0000256" key="8">
    <source>
        <dbReference type="ARBA" id="ARBA00023316"/>
    </source>
</evidence>
<dbReference type="InterPro" id="IPR038063">
    <property type="entry name" value="Transpep_catalytic_dom"/>
</dbReference>
<proteinExistence type="inferred from homology"/>
<comment type="similarity">
    <text evidence="2">Belongs to the YkuD family.</text>
</comment>
<evidence type="ECO:0000313" key="12">
    <source>
        <dbReference type="EMBL" id="MBS9719145.1"/>
    </source>
</evidence>
<accession>A0ABS5RQ34</accession>
<keyword evidence="6 9" id="KW-0133">Cell shape</keyword>
<evidence type="ECO:0000256" key="9">
    <source>
        <dbReference type="PROSITE-ProRule" id="PRU01373"/>
    </source>
</evidence>
<feature type="active site" description="Proton donor/acceptor" evidence="9">
    <location>
        <position position="171"/>
    </location>
</feature>
<feature type="active site" description="Nucleophile" evidence="9">
    <location>
        <position position="187"/>
    </location>
</feature>
<dbReference type="Pfam" id="PF03734">
    <property type="entry name" value="YkuD"/>
    <property type="match status" value="1"/>
</dbReference>
<evidence type="ECO:0000259" key="11">
    <source>
        <dbReference type="PROSITE" id="PS52029"/>
    </source>
</evidence>
<evidence type="ECO:0000256" key="1">
    <source>
        <dbReference type="ARBA" id="ARBA00004752"/>
    </source>
</evidence>
<evidence type="ECO:0000256" key="5">
    <source>
        <dbReference type="ARBA" id="ARBA00022801"/>
    </source>
</evidence>
<keyword evidence="8 9" id="KW-0961">Cell wall biogenesis/degradation</keyword>
<keyword evidence="5" id="KW-0378">Hydrolase</keyword>
<reference evidence="12 13" key="1">
    <citation type="submission" date="2021-03" db="EMBL/GenBank/DDBJ databases">
        <title>Tianweitania aestuarii sp. nov., isolated from a tidal flat.</title>
        <authorList>
            <person name="Park S."/>
            <person name="Yoon J.-H."/>
        </authorList>
    </citation>
    <scope>NUCLEOTIDE SEQUENCE [LARGE SCALE GENOMIC DNA]</scope>
    <source>
        <strain evidence="12 13">BSSL-BM11</strain>
    </source>
</reference>
<evidence type="ECO:0000256" key="3">
    <source>
        <dbReference type="ARBA" id="ARBA00022676"/>
    </source>
</evidence>
<evidence type="ECO:0000256" key="2">
    <source>
        <dbReference type="ARBA" id="ARBA00005992"/>
    </source>
</evidence>
<dbReference type="PROSITE" id="PS52029">
    <property type="entry name" value="LD_TPASE"/>
    <property type="match status" value="1"/>
</dbReference>
<gene>
    <name evidence="12" type="ORF">JYU29_00420</name>
</gene>
<dbReference type="CDD" id="cd16913">
    <property type="entry name" value="YkuD_like"/>
    <property type="match status" value="1"/>
</dbReference>
<evidence type="ECO:0000256" key="10">
    <source>
        <dbReference type="SAM" id="SignalP"/>
    </source>
</evidence>